<reference evidence="11 12" key="1">
    <citation type="journal article" date="2020" name="Genome Biol. Evol.">
        <title>Comparative genomics of Sclerotiniaceae.</title>
        <authorList>
            <person name="Valero Jimenez C.A."/>
            <person name="Steentjes M."/>
            <person name="Scholten O.E."/>
            <person name="Van Kan J.A.L."/>
        </authorList>
    </citation>
    <scope>NUCLEOTIDE SEQUENCE [LARGE SCALE GENOMIC DNA]</scope>
    <source>
        <strain evidence="11 12">MUCL 94</strain>
    </source>
</reference>
<protein>
    <recommendedName>
        <fullName evidence="5">EKC/KEOPS complex subunit BUD32</fullName>
        <ecNumber evidence="3">2.7.11.1</ecNumber>
    </recommendedName>
    <alternativeName>
        <fullName evidence="6 7">Atypical Serine/threonine protein kinase BUD32</fullName>
    </alternativeName>
    <alternativeName>
        <fullName evidence="4">EKC/KEOPS complex subunit bud32</fullName>
    </alternativeName>
</protein>
<comment type="catalytic activity">
    <reaction evidence="8">
        <text>L-threonyl-[protein] + ATP = O-phospho-L-threonyl-[protein] + ADP + H(+)</text>
        <dbReference type="Rhea" id="RHEA:46608"/>
        <dbReference type="Rhea" id="RHEA-COMP:11060"/>
        <dbReference type="Rhea" id="RHEA-COMP:11605"/>
        <dbReference type="ChEBI" id="CHEBI:15378"/>
        <dbReference type="ChEBI" id="CHEBI:30013"/>
        <dbReference type="ChEBI" id="CHEBI:30616"/>
        <dbReference type="ChEBI" id="CHEBI:61977"/>
        <dbReference type="ChEBI" id="CHEBI:456216"/>
        <dbReference type="EC" id="2.7.11.1"/>
    </reaction>
</comment>
<proteinExistence type="predicted"/>
<evidence type="ECO:0000256" key="7">
    <source>
        <dbReference type="ARBA" id="ARBA00033194"/>
    </source>
</evidence>
<dbReference type="GO" id="GO:0005524">
    <property type="term" value="F:ATP binding"/>
    <property type="evidence" value="ECO:0007669"/>
    <property type="project" value="InterPro"/>
</dbReference>
<dbReference type="SUPFAM" id="SSF56112">
    <property type="entry name" value="Protein kinase-like (PK-like)"/>
    <property type="match status" value="1"/>
</dbReference>
<feature type="domain" description="Protein kinase" evidence="10">
    <location>
        <begin position="114"/>
        <end position="459"/>
    </location>
</feature>
<dbReference type="RefSeq" id="XP_038732040.1">
    <property type="nucleotide sequence ID" value="XM_038877108.1"/>
</dbReference>
<comment type="subunit">
    <text evidence="2">Component of the EKC/KEOPS complex composed of at least BUD32, CGI121, GON7, KAE1 and PCC1; the whole complex dimerizes.</text>
</comment>
<dbReference type="InterPro" id="IPR011009">
    <property type="entry name" value="Kinase-like_dom_sf"/>
</dbReference>
<comment type="catalytic activity">
    <reaction evidence="9">
        <text>L-seryl-[protein] + ATP = O-phospho-L-seryl-[protein] + ADP + H(+)</text>
        <dbReference type="Rhea" id="RHEA:17989"/>
        <dbReference type="Rhea" id="RHEA-COMP:9863"/>
        <dbReference type="Rhea" id="RHEA-COMP:11604"/>
        <dbReference type="ChEBI" id="CHEBI:15378"/>
        <dbReference type="ChEBI" id="CHEBI:29999"/>
        <dbReference type="ChEBI" id="CHEBI:30616"/>
        <dbReference type="ChEBI" id="CHEBI:83421"/>
        <dbReference type="ChEBI" id="CHEBI:456216"/>
        <dbReference type="EC" id="2.7.11.1"/>
    </reaction>
</comment>
<keyword evidence="12" id="KW-1185">Reference proteome</keyword>
<evidence type="ECO:0000256" key="8">
    <source>
        <dbReference type="ARBA" id="ARBA00047899"/>
    </source>
</evidence>
<comment type="caution">
    <text evidence="11">The sequence shown here is derived from an EMBL/GenBank/DDBJ whole genome shotgun (WGS) entry which is preliminary data.</text>
</comment>
<dbReference type="GO" id="GO:0004674">
    <property type="term" value="F:protein serine/threonine kinase activity"/>
    <property type="evidence" value="ECO:0007669"/>
    <property type="project" value="UniProtKB-EC"/>
</dbReference>
<dbReference type="Gene3D" id="1.10.510.10">
    <property type="entry name" value="Transferase(Phosphotransferase) domain 1"/>
    <property type="match status" value="1"/>
</dbReference>
<dbReference type="GeneID" id="62150184"/>
<dbReference type="EMBL" id="RCSW01000012">
    <property type="protein sequence ID" value="KAF7941758.1"/>
    <property type="molecule type" value="Genomic_DNA"/>
</dbReference>
<evidence type="ECO:0000256" key="4">
    <source>
        <dbReference type="ARBA" id="ARBA00013948"/>
    </source>
</evidence>
<dbReference type="PROSITE" id="PS50011">
    <property type="entry name" value="PROTEIN_KINASE_DOM"/>
    <property type="match status" value="1"/>
</dbReference>
<evidence type="ECO:0000313" key="11">
    <source>
        <dbReference type="EMBL" id="KAF7941758.1"/>
    </source>
</evidence>
<evidence type="ECO:0000256" key="6">
    <source>
        <dbReference type="ARBA" id="ARBA00030980"/>
    </source>
</evidence>
<dbReference type="SMART" id="SM00220">
    <property type="entry name" value="S_TKc"/>
    <property type="match status" value="1"/>
</dbReference>
<evidence type="ECO:0000256" key="9">
    <source>
        <dbReference type="ARBA" id="ARBA00048679"/>
    </source>
</evidence>
<dbReference type="AlphaFoldDB" id="A0A9P5IK83"/>
<sequence length="459" mass="53066">MSPLEDRFWSEGQNHLGDGINAYCNVWDWDQLRMIETKGTPKVFSIDEDKEVAILAQFADYISPDVRAVEVDNDGLICGISTDPEEDETVFIAYPPYSTIESLAGCRTIKHSQLQELDRLAPFVDLSSYKDENQNTRMVAFKFNVLEKPLRVRMAWNEINLLKSLPPHPNIVPFDSVVLEDVESRVIGFTTKYVPGGSLNNPKIPFRFEWLQQLTQVVDFLNLNLGIMHQDIAPRNLMIDSDTQKLLLFDFDRAACGNVWLMDNRDDVSGVVYAVHELITNDSHFTGIPHWERHMDMVQNIPEWVCNRELDADVSVFREFLDKWVQKRQSGGIMEQYLKAPNRPTWPEPLFVSDYDVPWQFGETMDGEPMYRTGVRLRRIAMELGQYCFRWERPPQSILSKRSREEDANGVDQNAHNEEYEEATALPIRLRASRIERNGISKMGFYKERSLQDVGGYVV</sequence>
<dbReference type="Pfam" id="PF00069">
    <property type="entry name" value="Pkinase"/>
    <property type="match status" value="1"/>
</dbReference>
<dbReference type="InterPro" id="IPR008266">
    <property type="entry name" value="Tyr_kinase_AS"/>
</dbReference>
<gene>
    <name evidence="11" type="ORF">EAE97_006595</name>
</gene>
<evidence type="ECO:0000256" key="3">
    <source>
        <dbReference type="ARBA" id="ARBA00012513"/>
    </source>
</evidence>
<evidence type="ECO:0000256" key="5">
    <source>
        <dbReference type="ARBA" id="ARBA00019973"/>
    </source>
</evidence>
<dbReference type="Proteomes" id="UP000710849">
    <property type="component" value="Unassembled WGS sequence"/>
</dbReference>
<evidence type="ECO:0000259" key="10">
    <source>
        <dbReference type="PROSITE" id="PS50011"/>
    </source>
</evidence>
<dbReference type="EC" id="2.7.11.1" evidence="3"/>
<evidence type="ECO:0000256" key="1">
    <source>
        <dbReference type="ARBA" id="ARBA00003747"/>
    </source>
</evidence>
<evidence type="ECO:0000256" key="2">
    <source>
        <dbReference type="ARBA" id="ARBA00011534"/>
    </source>
</evidence>
<name>A0A9P5IK83_9HELO</name>
<dbReference type="PROSITE" id="PS00109">
    <property type="entry name" value="PROTEIN_KINASE_TYR"/>
    <property type="match status" value="1"/>
</dbReference>
<evidence type="ECO:0000313" key="12">
    <source>
        <dbReference type="Proteomes" id="UP000710849"/>
    </source>
</evidence>
<organism evidence="11 12">
    <name type="scientific">Botrytis byssoidea</name>
    <dbReference type="NCBI Taxonomy" id="139641"/>
    <lineage>
        <taxon>Eukaryota</taxon>
        <taxon>Fungi</taxon>
        <taxon>Dikarya</taxon>
        <taxon>Ascomycota</taxon>
        <taxon>Pezizomycotina</taxon>
        <taxon>Leotiomycetes</taxon>
        <taxon>Helotiales</taxon>
        <taxon>Sclerotiniaceae</taxon>
        <taxon>Botrytis</taxon>
    </lineage>
</organism>
<accession>A0A9P5IK83</accession>
<dbReference type="InterPro" id="IPR000719">
    <property type="entry name" value="Prot_kinase_dom"/>
</dbReference>
<comment type="function">
    <text evidence="1">Component of the EKC/KEOPS complex that is required for the formation of a threonylcarbamoyl group on adenosine at position 37 (t(6)A37) in tRNAs that read codons beginning with adenine. The complex is probably involved in the transfer of the threonylcarbamoyl moiety of threonylcarbamoyl-AMP (TC-AMP) to the N6 group of A37. BUD32 has ATPase activity in the context of the EKC/KEOPS complex and likely plays a supporting role to the catalytic subunit KAE1. The EKC/KEOPS complex also promotes both telomere uncapping and telomere elongation. The complex is required for efficient recruitment of transcriptional coactivators.</text>
</comment>